<organism evidence="6 7">
    <name type="scientific">Magnetovibrio blakemorei</name>
    <dbReference type="NCBI Taxonomy" id="28181"/>
    <lineage>
        <taxon>Bacteria</taxon>
        <taxon>Pseudomonadati</taxon>
        <taxon>Pseudomonadota</taxon>
        <taxon>Alphaproteobacteria</taxon>
        <taxon>Rhodospirillales</taxon>
        <taxon>Magnetovibrionaceae</taxon>
        <taxon>Magnetovibrio</taxon>
    </lineage>
</organism>
<dbReference type="InterPro" id="IPR010998">
    <property type="entry name" value="Integrase_recombinase_N"/>
</dbReference>
<gene>
    <name evidence="6" type="ORF">BEN30_17105</name>
</gene>
<dbReference type="Pfam" id="PF00589">
    <property type="entry name" value="Phage_integrase"/>
    <property type="match status" value="1"/>
</dbReference>
<dbReference type="EMBL" id="MCGG01000081">
    <property type="protein sequence ID" value="OEJ63871.1"/>
    <property type="molecule type" value="Genomic_DNA"/>
</dbReference>
<dbReference type="PROSITE" id="PS51898">
    <property type="entry name" value="TYR_RECOMBINASE"/>
    <property type="match status" value="1"/>
</dbReference>
<dbReference type="STRING" id="28181.BEN30_17105"/>
<keyword evidence="3" id="KW-0238">DNA-binding</keyword>
<evidence type="ECO:0000256" key="4">
    <source>
        <dbReference type="ARBA" id="ARBA00023172"/>
    </source>
</evidence>
<sequence>MMNENKKIRHFVSKKQKSGHVLYYWQPTNMLRKNGFLPRRLNDDLETAKLEAKTLNRELDTWRNGGAEPIEKILQKGSLLSDVIDTYYKDPVFTSKAHATQRIYTQCLDRIDSWAGDQPINTISRGNIINFHRTLYAKKPAFANAIGRQMRILFEFAYDRGIIDSNPARRIKMPSRPPRDQVWSVDDQDKFIKAAEDMAYPSMGLAVLLAVSTAQRQGDILKLCWSQFDQAANEIRLKQGKTGKWVAVPILPELRSALEKASVKNEFIVSSEATDKAYRPDHFRHLFKKITNAADIEGLQFRDLRRTAIVRMGEAGISTTCITAVSGHDIGHCERILETYMPRNSDMAREAISAYQLYRQRKSRKSK</sequence>
<comment type="caution">
    <text evidence="6">The sequence shown here is derived from an EMBL/GenBank/DDBJ whole genome shotgun (WGS) entry which is preliminary data.</text>
</comment>
<dbReference type="PANTHER" id="PTHR30629">
    <property type="entry name" value="PROPHAGE INTEGRASE"/>
    <property type="match status" value="1"/>
</dbReference>
<dbReference type="InterPro" id="IPR013762">
    <property type="entry name" value="Integrase-like_cat_sf"/>
</dbReference>
<evidence type="ECO:0000256" key="1">
    <source>
        <dbReference type="ARBA" id="ARBA00008857"/>
    </source>
</evidence>
<keyword evidence="4" id="KW-0233">DNA recombination</keyword>
<dbReference type="GO" id="GO:0003677">
    <property type="term" value="F:DNA binding"/>
    <property type="evidence" value="ECO:0007669"/>
    <property type="project" value="UniProtKB-KW"/>
</dbReference>
<dbReference type="RefSeq" id="WP_069959509.1">
    <property type="nucleotide sequence ID" value="NZ_MCGG01000081.1"/>
</dbReference>
<keyword evidence="7" id="KW-1185">Reference proteome</keyword>
<accession>A0A1E5Q304</accession>
<dbReference type="Gene3D" id="1.10.150.130">
    <property type="match status" value="1"/>
</dbReference>
<dbReference type="InterPro" id="IPR050808">
    <property type="entry name" value="Phage_Integrase"/>
</dbReference>
<evidence type="ECO:0000259" key="5">
    <source>
        <dbReference type="PROSITE" id="PS51898"/>
    </source>
</evidence>
<name>A0A1E5Q304_9PROT</name>
<dbReference type="PANTHER" id="PTHR30629:SF2">
    <property type="entry name" value="PROPHAGE INTEGRASE INTS-RELATED"/>
    <property type="match status" value="1"/>
</dbReference>
<dbReference type="CDD" id="cd00796">
    <property type="entry name" value="INT_Rci_Hp1_C"/>
    <property type="match status" value="1"/>
</dbReference>
<dbReference type="Gene3D" id="1.10.443.10">
    <property type="entry name" value="Intergrase catalytic core"/>
    <property type="match status" value="1"/>
</dbReference>
<proteinExistence type="inferred from homology"/>
<dbReference type="InterPro" id="IPR011010">
    <property type="entry name" value="DNA_brk_join_enz"/>
</dbReference>
<evidence type="ECO:0000256" key="3">
    <source>
        <dbReference type="ARBA" id="ARBA00023125"/>
    </source>
</evidence>
<dbReference type="OrthoDB" id="7873969at2"/>
<dbReference type="InterPro" id="IPR002104">
    <property type="entry name" value="Integrase_catalytic"/>
</dbReference>
<reference evidence="7" key="1">
    <citation type="submission" date="2016-07" db="EMBL/GenBank/DDBJ databases">
        <authorList>
            <person name="Florea S."/>
            <person name="Webb J.S."/>
            <person name="Jaromczyk J."/>
            <person name="Schardl C.L."/>
        </authorList>
    </citation>
    <scope>NUCLEOTIDE SEQUENCE [LARGE SCALE GENOMIC DNA]</scope>
    <source>
        <strain evidence="7">MV-1</strain>
    </source>
</reference>
<dbReference type="Proteomes" id="UP000095347">
    <property type="component" value="Unassembled WGS sequence"/>
</dbReference>
<protein>
    <recommendedName>
        <fullName evidence="5">Tyr recombinase domain-containing protein</fullName>
    </recommendedName>
</protein>
<feature type="domain" description="Tyr recombinase" evidence="5">
    <location>
        <begin position="178"/>
        <end position="353"/>
    </location>
</feature>
<dbReference type="SUPFAM" id="SSF56349">
    <property type="entry name" value="DNA breaking-rejoining enzymes"/>
    <property type="match status" value="1"/>
</dbReference>
<evidence type="ECO:0000256" key="2">
    <source>
        <dbReference type="ARBA" id="ARBA00022908"/>
    </source>
</evidence>
<keyword evidence="2" id="KW-0229">DNA integration</keyword>
<dbReference type="AlphaFoldDB" id="A0A1E5Q304"/>
<dbReference type="GO" id="GO:0015074">
    <property type="term" value="P:DNA integration"/>
    <property type="evidence" value="ECO:0007669"/>
    <property type="project" value="UniProtKB-KW"/>
</dbReference>
<evidence type="ECO:0000313" key="7">
    <source>
        <dbReference type="Proteomes" id="UP000095347"/>
    </source>
</evidence>
<comment type="similarity">
    <text evidence="1">Belongs to the 'phage' integrase family.</text>
</comment>
<dbReference type="GO" id="GO:0006310">
    <property type="term" value="P:DNA recombination"/>
    <property type="evidence" value="ECO:0007669"/>
    <property type="project" value="UniProtKB-KW"/>
</dbReference>
<evidence type="ECO:0000313" key="6">
    <source>
        <dbReference type="EMBL" id="OEJ63871.1"/>
    </source>
</evidence>